<dbReference type="STRING" id="706587.Desti_5187"/>
<evidence type="ECO:0000313" key="9">
    <source>
        <dbReference type="EMBL" id="AFM27787.1"/>
    </source>
</evidence>
<dbReference type="GO" id="GO:0055085">
    <property type="term" value="P:transmembrane transport"/>
    <property type="evidence" value="ECO:0007669"/>
    <property type="project" value="InterPro"/>
</dbReference>
<dbReference type="CDD" id="cd06261">
    <property type="entry name" value="TM_PBP2"/>
    <property type="match status" value="1"/>
</dbReference>
<sequence length="283" mass="31681">MSKTAELTTTKQTPLAEARPERSFVNRYLHSDLTYNGLSLGIFLVLWSLLAAIAKSPFVPSPAQVWDAFVQLYQVGDVEGYTLKEHISMSIVRILSGFGLAAAMGIPLGLLMGLNPKIYDRTRSIIEPIRFIPPIAWIPLSIVILMGFSRYVFLIWLGAFFPIWINTLVSVPRVNPVYLNVGRVFGGDKWLRIRKVVIPSVLPDITSGMRVGLGMAWMCIVAAEMIGGEGVGVGRLILKYAELLRLPEVVVGMLIIGVIGFAMNEIILRFEKWMFKWRWEVSI</sequence>
<evidence type="ECO:0000256" key="2">
    <source>
        <dbReference type="ARBA" id="ARBA00022448"/>
    </source>
</evidence>
<dbReference type="Pfam" id="PF00528">
    <property type="entry name" value="BPD_transp_1"/>
    <property type="match status" value="1"/>
</dbReference>
<accession>I4CDZ6</accession>
<feature type="domain" description="ABC transmembrane type-1" evidence="8">
    <location>
        <begin position="87"/>
        <end position="267"/>
    </location>
</feature>
<dbReference type="Gene3D" id="1.10.3720.10">
    <property type="entry name" value="MetI-like"/>
    <property type="match status" value="1"/>
</dbReference>
<comment type="subcellular location">
    <subcellularLocation>
        <location evidence="1 7">Cell membrane</location>
        <topology evidence="1 7">Multi-pass membrane protein</topology>
    </subcellularLocation>
</comment>
<evidence type="ECO:0000256" key="3">
    <source>
        <dbReference type="ARBA" id="ARBA00022475"/>
    </source>
</evidence>
<keyword evidence="10" id="KW-1185">Reference proteome</keyword>
<evidence type="ECO:0000259" key="8">
    <source>
        <dbReference type="PROSITE" id="PS50928"/>
    </source>
</evidence>
<gene>
    <name evidence="9" type="ordered locus">Desti_5187</name>
</gene>
<feature type="transmembrane region" description="Helical" evidence="7">
    <location>
        <begin position="33"/>
        <end position="54"/>
    </location>
</feature>
<dbReference type="InterPro" id="IPR000515">
    <property type="entry name" value="MetI-like"/>
</dbReference>
<proteinExistence type="inferred from homology"/>
<dbReference type="AlphaFoldDB" id="I4CDZ6"/>
<keyword evidence="4 7" id="KW-0812">Transmembrane</keyword>
<name>I4CDZ6_DESTA</name>
<evidence type="ECO:0000313" key="10">
    <source>
        <dbReference type="Proteomes" id="UP000006055"/>
    </source>
</evidence>
<dbReference type="GO" id="GO:0005886">
    <property type="term" value="C:plasma membrane"/>
    <property type="evidence" value="ECO:0007669"/>
    <property type="project" value="UniProtKB-SubCell"/>
</dbReference>
<evidence type="ECO:0000256" key="5">
    <source>
        <dbReference type="ARBA" id="ARBA00022989"/>
    </source>
</evidence>
<organism evidence="9 10">
    <name type="scientific">Desulfomonile tiedjei (strain ATCC 49306 / DSM 6799 / DCB-1)</name>
    <dbReference type="NCBI Taxonomy" id="706587"/>
    <lineage>
        <taxon>Bacteria</taxon>
        <taxon>Pseudomonadati</taxon>
        <taxon>Thermodesulfobacteriota</taxon>
        <taxon>Desulfomonilia</taxon>
        <taxon>Desulfomonilales</taxon>
        <taxon>Desulfomonilaceae</taxon>
        <taxon>Desulfomonile</taxon>
    </lineage>
</organism>
<evidence type="ECO:0000256" key="4">
    <source>
        <dbReference type="ARBA" id="ARBA00022692"/>
    </source>
</evidence>
<feature type="transmembrane region" description="Helical" evidence="7">
    <location>
        <begin position="249"/>
        <end position="268"/>
    </location>
</feature>
<dbReference type="eggNOG" id="COG0600">
    <property type="taxonomic scope" value="Bacteria"/>
</dbReference>
<dbReference type="Proteomes" id="UP000006055">
    <property type="component" value="Chromosome"/>
</dbReference>
<keyword evidence="6 7" id="KW-0472">Membrane</keyword>
<evidence type="ECO:0000256" key="7">
    <source>
        <dbReference type="RuleBase" id="RU363032"/>
    </source>
</evidence>
<feature type="transmembrane region" description="Helical" evidence="7">
    <location>
        <begin position="135"/>
        <end position="165"/>
    </location>
</feature>
<dbReference type="PROSITE" id="PS50928">
    <property type="entry name" value="ABC_TM1"/>
    <property type="match status" value="1"/>
</dbReference>
<evidence type="ECO:0000256" key="6">
    <source>
        <dbReference type="ARBA" id="ARBA00023136"/>
    </source>
</evidence>
<evidence type="ECO:0000256" key="1">
    <source>
        <dbReference type="ARBA" id="ARBA00004651"/>
    </source>
</evidence>
<reference evidence="10" key="1">
    <citation type="submission" date="2012-06" db="EMBL/GenBank/DDBJ databases">
        <title>Complete sequence of chromosome of Desulfomonile tiedjei DSM 6799.</title>
        <authorList>
            <person name="Lucas S."/>
            <person name="Copeland A."/>
            <person name="Lapidus A."/>
            <person name="Glavina del Rio T."/>
            <person name="Dalin E."/>
            <person name="Tice H."/>
            <person name="Bruce D."/>
            <person name="Goodwin L."/>
            <person name="Pitluck S."/>
            <person name="Peters L."/>
            <person name="Ovchinnikova G."/>
            <person name="Zeytun A."/>
            <person name="Lu M."/>
            <person name="Kyrpides N."/>
            <person name="Mavromatis K."/>
            <person name="Ivanova N."/>
            <person name="Brettin T."/>
            <person name="Detter J.C."/>
            <person name="Han C."/>
            <person name="Larimer F."/>
            <person name="Land M."/>
            <person name="Hauser L."/>
            <person name="Markowitz V."/>
            <person name="Cheng J.-F."/>
            <person name="Hugenholtz P."/>
            <person name="Woyke T."/>
            <person name="Wu D."/>
            <person name="Spring S."/>
            <person name="Schroeder M."/>
            <person name="Brambilla E."/>
            <person name="Klenk H.-P."/>
            <person name="Eisen J.A."/>
        </authorList>
    </citation>
    <scope>NUCLEOTIDE SEQUENCE [LARGE SCALE GENOMIC DNA]</scope>
    <source>
        <strain evidence="10">ATCC 49306 / DSM 6799 / DCB-1</strain>
    </source>
</reference>
<dbReference type="PANTHER" id="PTHR30151:SF0">
    <property type="entry name" value="ABC TRANSPORTER PERMEASE PROTEIN MJ0413-RELATED"/>
    <property type="match status" value="1"/>
</dbReference>
<dbReference type="KEGG" id="dti:Desti_5187"/>
<protein>
    <submittedName>
        <fullName evidence="9">ABC-type nitrate/sulfonate/bicarbonate transport system, permease component</fullName>
    </submittedName>
</protein>
<comment type="similarity">
    <text evidence="7">Belongs to the binding-protein-dependent transport system permease family.</text>
</comment>
<feature type="transmembrane region" description="Helical" evidence="7">
    <location>
        <begin position="91"/>
        <end position="114"/>
    </location>
</feature>
<dbReference type="EMBL" id="CP003360">
    <property type="protein sequence ID" value="AFM27787.1"/>
    <property type="molecule type" value="Genomic_DNA"/>
</dbReference>
<dbReference type="HOGENOM" id="CLU_046113_1_4_7"/>
<keyword evidence="3" id="KW-1003">Cell membrane</keyword>
<dbReference type="PANTHER" id="PTHR30151">
    <property type="entry name" value="ALKANE SULFONATE ABC TRANSPORTER-RELATED, MEMBRANE SUBUNIT"/>
    <property type="match status" value="1"/>
</dbReference>
<dbReference type="InterPro" id="IPR035906">
    <property type="entry name" value="MetI-like_sf"/>
</dbReference>
<keyword evidence="5 7" id="KW-1133">Transmembrane helix</keyword>
<dbReference type="SUPFAM" id="SSF161098">
    <property type="entry name" value="MetI-like"/>
    <property type="match status" value="1"/>
</dbReference>
<keyword evidence="2 7" id="KW-0813">Transport</keyword>
<dbReference type="RefSeq" id="WP_014812888.1">
    <property type="nucleotide sequence ID" value="NC_018025.1"/>
</dbReference>